<sequence length="569" mass="66450">MRKLINEEVAIECNIPVLNAFDSIITSHQENIKIKCRNPYVRLIKDDFEYLVTANEPFLTMNKLNCCYIPYVQMRRDLSNHEFINYCERIDKKTKVLHEFVKVQCNYGEHIVYNDYIDFALSKLKFPPLKSNSNHLNVIVFLLNGVSRMAMHRHLPETKKYLETLKAIEFTKFMRIDEDAFSNVMALLTGLQKADYYLCWTDDNDTTFDNCPFVWRTFSSQQFLTAFVEDAGHADIFNHNKNGFSVQPVDYYWRPFNMLLDEIKLDPQNMKTSNVKQCAGDMPLYTRFFRYSKKFFKRMLKDRQKFFAFFRSTTVSNEDNILLASVDEDLRNFFVELHQDGVLTKTAMFFLSDHGARYGNIRNTHQGSFEMNLPFMFAYLPAHFKNKYVSLYSNFELNKDKLTTMFDIHETLNDIATSKFGSNNYSFSKGTSLFRKIPSTRNCKDAGIPLTCCACAQTYIPIRDHMLKFVVGQVIVNRINEFVRSQADCANLNLNKVLDARYIKYWSQNTHLYQLKVTISTRPGSGMYEAILKQVKDKYVVIGPVKRLSPFGKEGHCVKNTTLKLYCVC</sequence>
<gene>
    <name evidence="1" type="ORF">MML48_4g00014800</name>
</gene>
<name>A0ACB9T9N6_HOLOL</name>
<keyword evidence="2" id="KW-1185">Reference proteome</keyword>
<accession>A0ACB9T9N6</accession>
<comment type="caution">
    <text evidence="1">The sequence shown here is derived from an EMBL/GenBank/DDBJ whole genome shotgun (WGS) entry which is preliminary data.</text>
</comment>
<evidence type="ECO:0000313" key="1">
    <source>
        <dbReference type="EMBL" id="KAI4463517.1"/>
    </source>
</evidence>
<evidence type="ECO:0000313" key="2">
    <source>
        <dbReference type="Proteomes" id="UP001056778"/>
    </source>
</evidence>
<reference evidence="1" key="1">
    <citation type="submission" date="2022-04" db="EMBL/GenBank/DDBJ databases">
        <title>Chromosome-scale genome assembly of Holotrichia oblita Faldermann.</title>
        <authorList>
            <person name="Rongchong L."/>
        </authorList>
    </citation>
    <scope>NUCLEOTIDE SEQUENCE</scope>
    <source>
        <strain evidence="1">81SQS9</strain>
    </source>
</reference>
<proteinExistence type="predicted"/>
<protein>
    <submittedName>
        <fullName evidence="1">Uncharacterized protein</fullName>
    </submittedName>
</protein>
<dbReference type="EMBL" id="CM043018">
    <property type="protein sequence ID" value="KAI4463517.1"/>
    <property type="molecule type" value="Genomic_DNA"/>
</dbReference>
<organism evidence="1 2">
    <name type="scientific">Holotrichia oblita</name>
    <name type="common">Chafer beetle</name>
    <dbReference type="NCBI Taxonomy" id="644536"/>
    <lineage>
        <taxon>Eukaryota</taxon>
        <taxon>Metazoa</taxon>
        <taxon>Ecdysozoa</taxon>
        <taxon>Arthropoda</taxon>
        <taxon>Hexapoda</taxon>
        <taxon>Insecta</taxon>
        <taxon>Pterygota</taxon>
        <taxon>Neoptera</taxon>
        <taxon>Endopterygota</taxon>
        <taxon>Coleoptera</taxon>
        <taxon>Polyphaga</taxon>
        <taxon>Scarabaeiformia</taxon>
        <taxon>Scarabaeidae</taxon>
        <taxon>Melolonthinae</taxon>
        <taxon>Holotrichia</taxon>
    </lineage>
</organism>
<dbReference type="Proteomes" id="UP001056778">
    <property type="component" value="Chromosome 4"/>
</dbReference>